<feature type="transmembrane region" description="Helical" evidence="1">
    <location>
        <begin position="80"/>
        <end position="101"/>
    </location>
</feature>
<reference evidence="3" key="1">
    <citation type="journal article" date="2023" name="J. Antimicrob. Chemother.">
        <title>Emergence of OXA-48-producing Enterobacter hormaechei in a Swiss companion animal clinic and their genetic relationship to clinical human isolates.</title>
        <authorList>
            <person name="Dona V."/>
            <person name="Nordmann P."/>
            <person name="Kittl S."/>
            <person name="Schuller S."/>
            <person name="Bouvier M."/>
            <person name="Poirel L."/>
            <person name="Endimiani A."/>
            <person name="Perreten V."/>
        </authorList>
    </citation>
    <scope>NUCLEOTIDE SEQUENCE</scope>
    <source>
        <strain evidence="3">Ehh_25</strain>
    </source>
</reference>
<keyword evidence="1" id="KW-0472">Membrane</keyword>
<dbReference type="Pfam" id="PF24801">
    <property type="entry name" value="FNIII-A_GpJ"/>
    <property type="match status" value="1"/>
</dbReference>
<name>A0AAX3YXD5_9ENTR</name>
<keyword evidence="1" id="KW-0812">Transmembrane</keyword>
<evidence type="ECO:0000313" key="4">
    <source>
        <dbReference type="Proteomes" id="UP001229386"/>
    </source>
</evidence>
<dbReference type="NCBIfam" id="NF040662">
    <property type="entry name" value="attach_TipJ_rel"/>
    <property type="match status" value="1"/>
</dbReference>
<evidence type="ECO:0000256" key="1">
    <source>
        <dbReference type="SAM" id="Phobius"/>
    </source>
</evidence>
<evidence type="ECO:0000259" key="2">
    <source>
        <dbReference type="Pfam" id="PF24801"/>
    </source>
</evidence>
<gene>
    <name evidence="3" type="ORF">QPR60_13410</name>
</gene>
<evidence type="ECO:0000313" key="3">
    <source>
        <dbReference type="EMBL" id="WMB09602.1"/>
    </source>
</evidence>
<dbReference type="EMBL" id="CP126746">
    <property type="protein sequence ID" value="WMB09602.1"/>
    <property type="molecule type" value="Genomic_DNA"/>
</dbReference>
<dbReference type="Proteomes" id="UP001229386">
    <property type="component" value="Chromosome"/>
</dbReference>
<dbReference type="RefSeq" id="WP_306675497.1">
    <property type="nucleotide sequence ID" value="NZ_CP126746.1"/>
</dbReference>
<proteinExistence type="predicted"/>
<sequence>MTIRIYPSRLEGEPLETHHHGTTTIADWFACVVQGWKSDMAHPVAVDVNGVSIPPAEWGMKIIDPDDDVRIFPVPFGPAAPAWLVWTAVAVAVASAAYSIYMITSMSQPGSSGGAQPGNGDQIDLNPAKANTAQLGAAIREIFGKYRVWPDYVMQPVSRFVNETSMETSMFLCVGVGDMVINQSDIRIGNTPISAFGTDVRYTLYPPGATVSGDPRTENWFNSPEVGNTGSGTAGLDLGSSGPETVSIIADALVVSGNSITLVDVSSSGDEEIPPSWAVGTVITVLAPNSYTVLSSGGYSVIYGGVEELAPSIGLPVSLNYNGNDYDLVIASYAPGVPPVPGVGGSAARITASAAPTTYDFSSTPVTFSISWQGTTYPVSLVTNYVTMSGLVSSITAQLSGSGLVARDNSGRLEIGEASSPYAGGSITNSPLPVAVFGDAPVNTAGVKSTGGTAEVRAHITLAYNSATGTPFTGLPEGIQRFSLGLSGNQFRITAVDSQTVTVERLTVTTGSGGETITTPDPSWPGFTERTLLDATVTGVSDDYEWVGPFLACPDGETLDAFEVNINFQSGLVRYTDQGNKRSMPVRLVIQYRKVGTTTWQQQSPFYSRSTENQIGFTHRYSVSPGQYEIRMRRTEPVKGGSTRDQVFWQALRSRLSKRPTKYDGVTTMALTVRTGNRLAAMSDRRISVTPTRIYSGGRTARSISGALYHVLESLGFTASQIDTAAIDSLEQTYWTPRGEKFDWASGESKSALEVLQKITNAGMGYFLLSDGLASAGREGIKPWVGMITPQETTEELQTAFKAPSQDDYDGVDVTYINGTTWAEETVQCRLPGNLTPVKVEDYKLDGVLDEDRTYRIGMRRLMGYQLQRLQHTTSTEMDALCYEFMDRIVLADDIPGSQTLSCLITDMTYDSNKITLTLSEAPDWSFENPRVIIRHQDGRASAMVVPTRIDDFTISVPYSAALEPELWAMNDAYIEPPRLLFCSSVRVPYDALVGEISPGNDGISQVTAIQYHPGKYAYDDAIYPGDAS</sequence>
<feature type="domain" description="Tip attachment protein J HDII-ins2" evidence="2">
    <location>
        <begin position="557"/>
        <end position="654"/>
    </location>
</feature>
<dbReference type="AlphaFoldDB" id="A0AAX3YXD5"/>
<accession>A0AAX3YXD5</accession>
<protein>
    <submittedName>
        <fullName evidence="3">Host specificity factor TipJ family phage tail protein</fullName>
    </submittedName>
</protein>
<dbReference type="InterPro" id="IPR055385">
    <property type="entry name" value="GpJ_HDII-ins2"/>
</dbReference>
<organism evidence="3 4">
    <name type="scientific">Enterobacter hormaechei</name>
    <dbReference type="NCBI Taxonomy" id="158836"/>
    <lineage>
        <taxon>Bacteria</taxon>
        <taxon>Pseudomonadati</taxon>
        <taxon>Pseudomonadota</taxon>
        <taxon>Gammaproteobacteria</taxon>
        <taxon>Enterobacterales</taxon>
        <taxon>Enterobacteriaceae</taxon>
        <taxon>Enterobacter</taxon>
        <taxon>Enterobacter cloacae complex</taxon>
    </lineage>
</organism>
<keyword evidence="1" id="KW-1133">Transmembrane helix</keyword>